<dbReference type="EMBL" id="QXFW01002947">
    <property type="protein sequence ID" value="KAE8974148.1"/>
    <property type="molecule type" value="Genomic_DNA"/>
</dbReference>
<dbReference type="InterPro" id="IPR050951">
    <property type="entry name" value="Retrovirus_Pol_polyprotein"/>
</dbReference>
<evidence type="ECO:0000313" key="6">
    <source>
        <dbReference type="Proteomes" id="UP000440367"/>
    </source>
</evidence>
<dbReference type="InterPro" id="IPR036397">
    <property type="entry name" value="RNaseH_sf"/>
</dbReference>
<dbReference type="AlphaFoldDB" id="A0A6A3WM02"/>
<dbReference type="EMBL" id="QXGD01002895">
    <property type="protein sequence ID" value="KAE9182885.1"/>
    <property type="molecule type" value="Genomic_DNA"/>
</dbReference>
<comment type="caution">
    <text evidence="4">The sequence shown here is derived from an EMBL/GenBank/DDBJ whole genome shotgun (WGS) entry which is preliminary data.</text>
</comment>
<gene>
    <name evidence="3" type="ORF">PF002_g26863</name>
    <name evidence="4" type="ORF">PF005_g20422</name>
    <name evidence="2" type="ORF">PF011_g24974</name>
</gene>
<protein>
    <recommendedName>
        <fullName evidence="8">Integrase catalytic domain-containing protein</fullName>
    </recommendedName>
</protein>
<evidence type="ECO:0000313" key="2">
    <source>
        <dbReference type="EMBL" id="KAE8974148.1"/>
    </source>
</evidence>
<dbReference type="OrthoDB" id="126738at2759"/>
<evidence type="ECO:0000313" key="3">
    <source>
        <dbReference type="EMBL" id="KAE9182885.1"/>
    </source>
</evidence>
<dbReference type="PANTHER" id="PTHR37984">
    <property type="entry name" value="PROTEIN CBG26694"/>
    <property type="match status" value="1"/>
</dbReference>
<dbReference type="GO" id="GO:0003676">
    <property type="term" value="F:nucleic acid binding"/>
    <property type="evidence" value="ECO:0007669"/>
    <property type="project" value="InterPro"/>
</dbReference>
<evidence type="ECO:0000256" key="1">
    <source>
        <dbReference type="SAM" id="MobiDB-lite"/>
    </source>
</evidence>
<dbReference type="Proteomes" id="UP000433483">
    <property type="component" value="Unassembled WGS sequence"/>
</dbReference>
<feature type="region of interest" description="Disordered" evidence="1">
    <location>
        <begin position="167"/>
        <end position="230"/>
    </location>
</feature>
<dbReference type="Proteomes" id="UP000440367">
    <property type="component" value="Unassembled WGS sequence"/>
</dbReference>
<dbReference type="EMBL" id="QXGB01001649">
    <property type="protein sequence ID" value="KAE9187518.1"/>
    <property type="molecule type" value="Genomic_DNA"/>
</dbReference>
<evidence type="ECO:0000313" key="4">
    <source>
        <dbReference type="EMBL" id="KAE9187518.1"/>
    </source>
</evidence>
<dbReference type="Gene3D" id="3.30.420.10">
    <property type="entry name" value="Ribonuclease H-like superfamily/Ribonuclease H"/>
    <property type="match status" value="1"/>
</dbReference>
<reference evidence="5 6" key="1">
    <citation type="submission" date="2018-08" db="EMBL/GenBank/DDBJ databases">
        <title>Genomic investigation of the strawberry pathogen Phytophthora fragariae indicates pathogenicity is determined by transcriptional variation in three key races.</title>
        <authorList>
            <person name="Adams T.M."/>
            <person name="Armitage A.D."/>
            <person name="Sobczyk M.K."/>
            <person name="Bates H.J."/>
            <person name="Dunwell J.M."/>
            <person name="Nellist C.F."/>
            <person name="Harrison R.J."/>
        </authorList>
    </citation>
    <scope>NUCLEOTIDE SEQUENCE [LARGE SCALE GENOMIC DNA]</scope>
    <source>
        <strain evidence="3 6">BC-1</strain>
        <strain evidence="4 5">NOV-27</strain>
        <strain evidence="2 7">SCRP245</strain>
    </source>
</reference>
<dbReference type="PANTHER" id="PTHR37984:SF15">
    <property type="entry name" value="INTEGRASE CATALYTIC DOMAIN-CONTAINING PROTEIN"/>
    <property type="match status" value="1"/>
</dbReference>
<sequence length="247" mass="27058">MVSLYVSAAQDDWDRWLTWASYAYNRAKHSGTGFSPNELMMRRKLRAPNDLLRQSGVTHVGDFAEYHRALVTGMARATRAARAALAKDQLRRERYYNRRVRRDTTFSIGDSVWVLKPPKGKGIMKLAHQWVGPAKITQDAGFLLTSACPSDSLGSVAETILRELVEERSVDEDAEGGAGDDNEGSEALQRYEQRSAAPGVNAGTGVARAPDQNVVTSTNSESTHRASGVIVSAQMAEACEETRKEAA</sequence>
<organism evidence="4 5">
    <name type="scientific">Phytophthora fragariae</name>
    <dbReference type="NCBI Taxonomy" id="53985"/>
    <lineage>
        <taxon>Eukaryota</taxon>
        <taxon>Sar</taxon>
        <taxon>Stramenopiles</taxon>
        <taxon>Oomycota</taxon>
        <taxon>Peronosporomycetes</taxon>
        <taxon>Peronosporales</taxon>
        <taxon>Peronosporaceae</taxon>
        <taxon>Phytophthora</taxon>
    </lineage>
</organism>
<accession>A0A6A3WM02</accession>
<name>A0A6A3WM02_9STRA</name>
<evidence type="ECO:0008006" key="8">
    <source>
        <dbReference type="Google" id="ProtNLM"/>
    </source>
</evidence>
<keyword evidence="5" id="KW-1185">Reference proteome</keyword>
<feature type="compositionally biased region" description="Acidic residues" evidence="1">
    <location>
        <begin position="169"/>
        <end position="184"/>
    </location>
</feature>
<evidence type="ECO:0000313" key="5">
    <source>
        <dbReference type="Proteomes" id="UP000433483"/>
    </source>
</evidence>
<proteinExistence type="predicted"/>
<evidence type="ECO:0000313" key="7">
    <source>
        <dbReference type="Proteomes" id="UP000460718"/>
    </source>
</evidence>
<dbReference type="Proteomes" id="UP000460718">
    <property type="component" value="Unassembled WGS sequence"/>
</dbReference>